<dbReference type="InterPro" id="IPR000085">
    <property type="entry name" value="RuvA"/>
</dbReference>
<organism evidence="6">
    <name type="scientific">marine metagenome</name>
    <dbReference type="NCBI Taxonomy" id="408172"/>
    <lineage>
        <taxon>unclassified sequences</taxon>
        <taxon>metagenomes</taxon>
        <taxon>ecological metagenomes</taxon>
    </lineage>
</organism>
<reference evidence="6" key="1">
    <citation type="submission" date="2018-05" db="EMBL/GenBank/DDBJ databases">
        <authorList>
            <person name="Lanie J.A."/>
            <person name="Ng W.-L."/>
            <person name="Kazmierczak K.M."/>
            <person name="Andrzejewski T.M."/>
            <person name="Davidsen T.M."/>
            <person name="Wayne K.J."/>
            <person name="Tettelin H."/>
            <person name="Glass J.I."/>
            <person name="Rusch D."/>
            <person name="Podicherti R."/>
            <person name="Tsui H.-C.T."/>
            <person name="Winkler M.E."/>
        </authorList>
    </citation>
    <scope>NUCLEOTIDE SEQUENCE</scope>
</reference>
<dbReference type="AlphaFoldDB" id="A0A382WNS8"/>
<dbReference type="Gene3D" id="2.40.50.140">
    <property type="entry name" value="Nucleic acid-binding proteins"/>
    <property type="match status" value="1"/>
</dbReference>
<proteinExistence type="inferred from homology"/>
<dbReference type="SUPFAM" id="SSF50249">
    <property type="entry name" value="Nucleic acid-binding proteins"/>
    <property type="match status" value="1"/>
</dbReference>
<evidence type="ECO:0000256" key="2">
    <source>
        <dbReference type="ARBA" id="ARBA00022763"/>
    </source>
</evidence>
<feature type="domain" description="Helix-hairpin-helix DNA-binding motif class 1" evidence="5">
    <location>
        <begin position="83"/>
        <end position="102"/>
    </location>
</feature>
<dbReference type="Pfam" id="PF14520">
    <property type="entry name" value="HHH_5"/>
    <property type="match status" value="1"/>
</dbReference>
<dbReference type="InterPro" id="IPR012340">
    <property type="entry name" value="NA-bd_OB-fold"/>
</dbReference>
<dbReference type="GO" id="GO:0005524">
    <property type="term" value="F:ATP binding"/>
    <property type="evidence" value="ECO:0007669"/>
    <property type="project" value="InterPro"/>
</dbReference>
<sequence>GVNVPLTTSEKLPALGKEIKLHTHASYREDAQTLYGFADRESRDFFRLIVDKVSGIGPRIAINLLGSLSLPTLKSAIAAGDVGLLSKAPGLGKKTAERIVVELKDKVLPAGSAVTASAGTSSGTTAPPSSPGAYQDALTALLSLGYKATDADKAVRQAVETLGADVSTEELIRKALGR</sequence>
<name>A0A382WNS8_9ZZZZ</name>
<keyword evidence="2" id="KW-0227">DNA damage</keyword>
<feature type="domain" description="Helix-hairpin-helix DNA-binding motif class 1" evidence="5">
    <location>
        <begin position="48"/>
        <end position="67"/>
    </location>
</feature>
<dbReference type="GO" id="GO:0003677">
    <property type="term" value="F:DNA binding"/>
    <property type="evidence" value="ECO:0007669"/>
    <property type="project" value="UniProtKB-KW"/>
</dbReference>
<dbReference type="GO" id="GO:0009379">
    <property type="term" value="C:Holliday junction helicase complex"/>
    <property type="evidence" value="ECO:0007669"/>
    <property type="project" value="InterPro"/>
</dbReference>
<keyword evidence="1" id="KW-0963">Cytoplasm</keyword>
<dbReference type="CDD" id="cd14332">
    <property type="entry name" value="UBA_RuvA_C"/>
    <property type="match status" value="1"/>
</dbReference>
<feature type="non-terminal residue" evidence="6">
    <location>
        <position position="1"/>
    </location>
</feature>
<evidence type="ECO:0000259" key="5">
    <source>
        <dbReference type="SMART" id="SM00278"/>
    </source>
</evidence>
<dbReference type="Gene3D" id="1.10.8.10">
    <property type="entry name" value="DNA helicase RuvA subunit, C-terminal domain"/>
    <property type="match status" value="1"/>
</dbReference>
<keyword evidence="3" id="KW-0238">DNA-binding</keyword>
<dbReference type="GO" id="GO:0006281">
    <property type="term" value="P:DNA repair"/>
    <property type="evidence" value="ECO:0007669"/>
    <property type="project" value="UniProtKB-KW"/>
</dbReference>
<evidence type="ECO:0000313" key="6">
    <source>
        <dbReference type="EMBL" id="SVD60566.1"/>
    </source>
</evidence>
<dbReference type="Pfam" id="PF07499">
    <property type="entry name" value="RuvA_C"/>
    <property type="match status" value="1"/>
</dbReference>
<dbReference type="InterPro" id="IPR010994">
    <property type="entry name" value="RuvA_2-like"/>
</dbReference>
<evidence type="ECO:0000256" key="1">
    <source>
        <dbReference type="ARBA" id="ARBA00022490"/>
    </source>
</evidence>
<dbReference type="SUPFAM" id="SSF46929">
    <property type="entry name" value="DNA helicase RuvA subunit, C-terminal domain"/>
    <property type="match status" value="1"/>
</dbReference>
<dbReference type="GO" id="GO:0009378">
    <property type="term" value="F:four-way junction helicase activity"/>
    <property type="evidence" value="ECO:0007669"/>
    <property type="project" value="InterPro"/>
</dbReference>
<dbReference type="HAMAP" id="MF_00031">
    <property type="entry name" value="DNA_HJ_migration_RuvA"/>
    <property type="match status" value="1"/>
</dbReference>
<accession>A0A382WNS8</accession>
<dbReference type="InterPro" id="IPR036267">
    <property type="entry name" value="RuvA_C_sf"/>
</dbReference>
<evidence type="ECO:0000256" key="3">
    <source>
        <dbReference type="ARBA" id="ARBA00023125"/>
    </source>
</evidence>
<dbReference type="SUPFAM" id="SSF47781">
    <property type="entry name" value="RuvA domain 2-like"/>
    <property type="match status" value="1"/>
</dbReference>
<dbReference type="GO" id="GO:0006310">
    <property type="term" value="P:DNA recombination"/>
    <property type="evidence" value="ECO:0007669"/>
    <property type="project" value="InterPro"/>
</dbReference>
<dbReference type="SMART" id="SM00278">
    <property type="entry name" value="HhH1"/>
    <property type="match status" value="2"/>
</dbReference>
<dbReference type="EMBL" id="UINC01161401">
    <property type="protein sequence ID" value="SVD60566.1"/>
    <property type="molecule type" value="Genomic_DNA"/>
</dbReference>
<dbReference type="Pfam" id="PF01330">
    <property type="entry name" value="RuvA_N"/>
    <property type="match status" value="1"/>
</dbReference>
<dbReference type="InterPro" id="IPR011114">
    <property type="entry name" value="RuvA_C"/>
</dbReference>
<dbReference type="Gene3D" id="1.10.150.20">
    <property type="entry name" value="5' to 3' exonuclease, C-terminal subdomain"/>
    <property type="match status" value="1"/>
</dbReference>
<dbReference type="NCBIfam" id="TIGR00084">
    <property type="entry name" value="ruvA"/>
    <property type="match status" value="1"/>
</dbReference>
<evidence type="ECO:0000256" key="4">
    <source>
        <dbReference type="ARBA" id="ARBA00023204"/>
    </source>
</evidence>
<dbReference type="InterPro" id="IPR013849">
    <property type="entry name" value="DNA_helicase_Holl-junc_RuvA_I"/>
</dbReference>
<dbReference type="InterPro" id="IPR003583">
    <property type="entry name" value="Hlx-hairpin-Hlx_DNA-bd_motif"/>
</dbReference>
<keyword evidence="4" id="KW-0234">DNA repair</keyword>
<gene>
    <name evidence="6" type="ORF">METZ01_LOCUS413420</name>
</gene>
<protein>
    <recommendedName>
        <fullName evidence="5">Helix-hairpin-helix DNA-binding motif class 1 domain-containing protein</fullName>
    </recommendedName>
</protein>